<dbReference type="InParanoid" id="D3BHB4"/>
<evidence type="ECO:0000313" key="2">
    <source>
        <dbReference type="EMBL" id="EFA79091.1"/>
    </source>
</evidence>
<dbReference type="EMBL" id="ADBJ01000036">
    <property type="protein sequence ID" value="EFA79091.1"/>
    <property type="molecule type" value="Genomic_DNA"/>
</dbReference>
<feature type="region of interest" description="Disordered" evidence="1">
    <location>
        <begin position="126"/>
        <end position="231"/>
    </location>
</feature>
<reference evidence="2 3" key="1">
    <citation type="journal article" date="2011" name="Genome Res.">
        <title>Phylogeny-wide analysis of social amoeba genomes highlights ancient origins for complex intercellular communication.</title>
        <authorList>
            <person name="Heidel A.J."/>
            <person name="Lawal H.M."/>
            <person name="Felder M."/>
            <person name="Schilde C."/>
            <person name="Helps N.R."/>
            <person name="Tunggal B."/>
            <person name="Rivero F."/>
            <person name="John U."/>
            <person name="Schleicher M."/>
            <person name="Eichinger L."/>
            <person name="Platzer M."/>
            <person name="Noegel A.A."/>
            <person name="Schaap P."/>
            <person name="Gloeckner G."/>
        </authorList>
    </citation>
    <scope>NUCLEOTIDE SEQUENCE [LARGE SCALE GENOMIC DNA]</scope>
    <source>
        <strain evidence="3">ATCC 26659 / Pp 5 / PN500</strain>
    </source>
</reference>
<evidence type="ECO:0000313" key="3">
    <source>
        <dbReference type="Proteomes" id="UP000001396"/>
    </source>
</evidence>
<dbReference type="STRING" id="670386.D3BHB4"/>
<gene>
    <name evidence="2" type="ORF">PPL_07916</name>
</gene>
<keyword evidence="3" id="KW-1185">Reference proteome</keyword>
<comment type="caution">
    <text evidence="2">The sequence shown here is derived from an EMBL/GenBank/DDBJ whole genome shotgun (WGS) entry which is preliminary data.</text>
</comment>
<dbReference type="GeneID" id="31363396"/>
<protein>
    <submittedName>
        <fullName evidence="2">Uncharacterized protein</fullName>
    </submittedName>
</protein>
<dbReference type="FunCoup" id="D3BHB4">
    <property type="interactions" value="805"/>
</dbReference>
<dbReference type="RefSeq" id="XP_020431213.1">
    <property type="nucleotide sequence ID" value="XM_020578749.1"/>
</dbReference>
<feature type="compositionally biased region" description="Low complexity" evidence="1">
    <location>
        <begin position="30"/>
        <end position="73"/>
    </location>
</feature>
<organism evidence="2 3">
    <name type="scientific">Heterostelium pallidum (strain ATCC 26659 / Pp 5 / PN500)</name>
    <name type="common">Cellular slime mold</name>
    <name type="synonym">Polysphondylium pallidum</name>
    <dbReference type="NCBI Taxonomy" id="670386"/>
    <lineage>
        <taxon>Eukaryota</taxon>
        <taxon>Amoebozoa</taxon>
        <taxon>Evosea</taxon>
        <taxon>Eumycetozoa</taxon>
        <taxon>Dictyostelia</taxon>
        <taxon>Acytosteliales</taxon>
        <taxon>Acytosteliaceae</taxon>
        <taxon>Heterostelium</taxon>
    </lineage>
</organism>
<evidence type="ECO:0000256" key="1">
    <source>
        <dbReference type="SAM" id="MobiDB-lite"/>
    </source>
</evidence>
<feature type="compositionally biased region" description="Polar residues" evidence="1">
    <location>
        <begin position="141"/>
        <end position="159"/>
    </location>
</feature>
<dbReference type="Proteomes" id="UP000001396">
    <property type="component" value="Unassembled WGS sequence"/>
</dbReference>
<proteinExistence type="predicted"/>
<feature type="compositionally biased region" description="Basic residues" evidence="1">
    <location>
        <begin position="213"/>
        <end position="226"/>
    </location>
</feature>
<feature type="region of interest" description="Disordered" evidence="1">
    <location>
        <begin position="1"/>
        <end position="85"/>
    </location>
</feature>
<feature type="compositionally biased region" description="Low complexity" evidence="1">
    <location>
        <begin position="202"/>
        <end position="212"/>
    </location>
</feature>
<dbReference type="OMA" id="MRWADKN"/>
<dbReference type="AlphaFoldDB" id="D3BHB4"/>
<feature type="compositionally biased region" description="Polar residues" evidence="1">
    <location>
        <begin position="74"/>
        <end position="84"/>
    </location>
</feature>
<feature type="compositionally biased region" description="Basic and acidic residues" evidence="1">
    <location>
        <begin position="166"/>
        <end position="200"/>
    </location>
</feature>
<sequence>MSTLDNHEDDELNSFFAKKDKVSKNKKVTTKPINTLNSSSSSLNTSNSSVQTVSASTTTTATTITADSTSPTNSLESSQSTSPVLSAAAVIAAKQKTVVDLSQISKPKETAPISTISDVKEAKIDTVHIPNNMRWAEKADSQSVNTPATASKSNKQYPSLSAAKFDSSERGLTDRFDDRDEKKKPEIDHDKYVNQDKEQDPQESVVESSTSSKKTKKTQPKPKKKSKSELEAEALMKQLGLEEEGAAIPKSKKK</sequence>
<accession>D3BHB4</accession>
<name>D3BHB4_HETP5</name>